<dbReference type="AlphaFoldDB" id="A0A1H1YLV6"/>
<dbReference type="InterPro" id="IPR008920">
    <property type="entry name" value="TF_FadR/GntR_C"/>
</dbReference>
<gene>
    <name evidence="6" type="ORF">SAMN04489812_4660</name>
</gene>
<protein>
    <submittedName>
        <fullName evidence="6">DNA-binding transcriptional regulator, GntR family</fullName>
    </submittedName>
</protein>
<evidence type="ECO:0000313" key="6">
    <source>
        <dbReference type="EMBL" id="SDT22433.1"/>
    </source>
</evidence>
<evidence type="ECO:0000313" key="7">
    <source>
        <dbReference type="Proteomes" id="UP000199103"/>
    </source>
</evidence>
<dbReference type="Proteomes" id="UP000199103">
    <property type="component" value="Chromosome I"/>
</dbReference>
<evidence type="ECO:0000256" key="4">
    <source>
        <dbReference type="SAM" id="MobiDB-lite"/>
    </source>
</evidence>
<feature type="region of interest" description="Disordered" evidence="4">
    <location>
        <begin position="215"/>
        <end position="242"/>
    </location>
</feature>
<sequence length="242" mass="26420">MAAKQLAGRVARERVTEQIREALREGDLVPGQRLVELDLSEAYEVSRSAVREALSDLASDGLVELIPNRGARIRVVSVEEAIQVTECRSALECLCARKAAEGGTAAQRETLASIADSMRTAVEQADLEGYSALNRELHSLVIEMSGQYVAARQLERLNAQTVRFQFRLARRPGRPQESLPQHLAIIEAIRAGEPAEAEAAMRAHLDSVIAQIAATDSRGVRPGQRPDLLSGQTTAPDKDYRT</sequence>
<feature type="domain" description="HTH gntR-type" evidence="5">
    <location>
        <begin position="9"/>
        <end position="76"/>
    </location>
</feature>
<dbReference type="SMART" id="SM00345">
    <property type="entry name" value="HTH_GNTR"/>
    <property type="match status" value="1"/>
</dbReference>
<dbReference type="GO" id="GO:0003700">
    <property type="term" value="F:DNA-binding transcription factor activity"/>
    <property type="evidence" value="ECO:0007669"/>
    <property type="project" value="InterPro"/>
</dbReference>
<dbReference type="PRINTS" id="PR00035">
    <property type="entry name" value="HTHGNTR"/>
</dbReference>
<evidence type="ECO:0000256" key="1">
    <source>
        <dbReference type="ARBA" id="ARBA00023015"/>
    </source>
</evidence>
<dbReference type="InterPro" id="IPR036388">
    <property type="entry name" value="WH-like_DNA-bd_sf"/>
</dbReference>
<dbReference type="PROSITE" id="PS50949">
    <property type="entry name" value="HTH_GNTR"/>
    <property type="match status" value="1"/>
</dbReference>
<dbReference type="InterPro" id="IPR000524">
    <property type="entry name" value="Tscrpt_reg_HTH_GntR"/>
</dbReference>
<keyword evidence="3" id="KW-0804">Transcription</keyword>
<dbReference type="Gene3D" id="1.10.10.10">
    <property type="entry name" value="Winged helix-like DNA-binding domain superfamily/Winged helix DNA-binding domain"/>
    <property type="match status" value="1"/>
</dbReference>
<dbReference type="PANTHER" id="PTHR43537">
    <property type="entry name" value="TRANSCRIPTIONAL REGULATOR, GNTR FAMILY"/>
    <property type="match status" value="1"/>
</dbReference>
<dbReference type="Pfam" id="PF00392">
    <property type="entry name" value="GntR"/>
    <property type="match status" value="1"/>
</dbReference>
<evidence type="ECO:0000256" key="3">
    <source>
        <dbReference type="ARBA" id="ARBA00023163"/>
    </source>
</evidence>
<accession>A0A1H1YLV6</accession>
<dbReference type="InterPro" id="IPR036390">
    <property type="entry name" value="WH_DNA-bd_sf"/>
</dbReference>
<dbReference type="CDD" id="cd07377">
    <property type="entry name" value="WHTH_GntR"/>
    <property type="match status" value="1"/>
</dbReference>
<dbReference type="GO" id="GO:0003677">
    <property type="term" value="F:DNA binding"/>
    <property type="evidence" value="ECO:0007669"/>
    <property type="project" value="UniProtKB-KW"/>
</dbReference>
<keyword evidence="2 6" id="KW-0238">DNA-binding</keyword>
<proteinExistence type="predicted"/>
<dbReference type="EMBL" id="LT629772">
    <property type="protein sequence ID" value="SDT22433.1"/>
    <property type="molecule type" value="Genomic_DNA"/>
</dbReference>
<reference evidence="6 7" key="1">
    <citation type="submission" date="2016-10" db="EMBL/GenBank/DDBJ databases">
        <authorList>
            <person name="de Groot N.N."/>
        </authorList>
    </citation>
    <scope>NUCLEOTIDE SEQUENCE [LARGE SCALE GENOMIC DNA]</scope>
    <source>
        <strain evidence="6 7">DSM 21800</strain>
    </source>
</reference>
<dbReference type="SMART" id="SM00895">
    <property type="entry name" value="FCD"/>
    <property type="match status" value="1"/>
</dbReference>
<name>A0A1H1YLV6_9ACTN</name>
<dbReference type="InterPro" id="IPR011711">
    <property type="entry name" value="GntR_C"/>
</dbReference>
<dbReference type="STRING" id="630515.SAMN04489812_4660"/>
<organism evidence="6 7">
    <name type="scientific">Microlunatus soli</name>
    <dbReference type="NCBI Taxonomy" id="630515"/>
    <lineage>
        <taxon>Bacteria</taxon>
        <taxon>Bacillati</taxon>
        <taxon>Actinomycetota</taxon>
        <taxon>Actinomycetes</taxon>
        <taxon>Propionibacteriales</taxon>
        <taxon>Propionibacteriaceae</taxon>
        <taxon>Microlunatus</taxon>
    </lineage>
</organism>
<evidence type="ECO:0000256" key="2">
    <source>
        <dbReference type="ARBA" id="ARBA00023125"/>
    </source>
</evidence>
<dbReference type="SUPFAM" id="SSF46785">
    <property type="entry name" value="Winged helix' DNA-binding domain"/>
    <property type="match status" value="1"/>
</dbReference>
<evidence type="ECO:0000259" key="5">
    <source>
        <dbReference type="PROSITE" id="PS50949"/>
    </source>
</evidence>
<dbReference type="PANTHER" id="PTHR43537:SF24">
    <property type="entry name" value="GLUCONATE OPERON TRANSCRIPTIONAL REPRESSOR"/>
    <property type="match status" value="1"/>
</dbReference>
<keyword evidence="1" id="KW-0805">Transcription regulation</keyword>
<dbReference type="Gene3D" id="1.20.120.530">
    <property type="entry name" value="GntR ligand-binding domain-like"/>
    <property type="match status" value="1"/>
</dbReference>
<dbReference type="SUPFAM" id="SSF48008">
    <property type="entry name" value="GntR ligand-binding domain-like"/>
    <property type="match status" value="1"/>
</dbReference>
<keyword evidence="7" id="KW-1185">Reference proteome</keyword>
<dbReference type="Pfam" id="PF07729">
    <property type="entry name" value="FCD"/>
    <property type="match status" value="1"/>
</dbReference>